<gene>
    <name evidence="2" type="ORF">PsYK624_142290</name>
</gene>
<proteinExistence type="predicted"/>
<evidence type="ECO:0000256" key="1">
    <source>
        <dbReference type="SAM" id="MobiDB-lite"/>
    </source>
</evidence>
<organism evidence="2 3">
    <name type="scientific">Phanerochaete sordida</name>
    <dbReference type="NCBI Taxonomy" id="48140"/>
    <lineage>
        <taxon>Eukaryota</taxon>
        <taxon>Fungi</taxon>
        <taxon>Dikarya</taxon>
        <taxon>Basidiomycota</taxon>
        <taxon>Agaricomycotina</taxon>
        <taxon>Agaricomycetes</taxon>
        <taxon>Polyporales</taxon>
        <taxon>Phanerochaetaceae</taxon>
        <taxon>Phanerochaete</taxon>
    </lineage>
</organism>
<feature type="region of interest" description="Disordered" evidence="1">
    <location>
        <begin position="1"/>
        <end position="25"/>
    </location>
</feature>
<reference evidence="2 3" key="1">
    <citation type="submission" date="2021-08" db="EMBL/GenBank/DDBJ databases">
        <title>Draft Genome Sequence of Phanerochaete sordida strain YK-624.</title>
        <authorList>
            <person name="Mori T."/>
            <person name="Dohra H."/>
            <person name="Suzuki T."/>
            <person name="Kawagishi H."/>
            <person name="Hirai H."/>
        </authorList>
    </citation>
    <scope>NUCLEOTIDE SEQUENCE [LARGE SCALE GENOMIC DNA]</scope>
    <source>
        <strain evidence="2 3">YK-624</strain>
    </source>
</reference>
<dbReference type="EMBL" id="BPQB01000080">
    <property type="protein sequence ID" value="GJE98007.1"/>
    <property type="molecule type" value="Genomic_DNA"/>
</dbReference>
<keyword evidence="3" id="KW-1185">Reference proteome</keyword>
<dbReference type="Proteomes" id="UP000703269">
    <property type="component" value="Unassembled WGS sequence"/>
</dbReference>
<name>A0A9P3LL76_9APHY</name>
<sequence>MALSDILLPMSPHTAREPRPAYPANRPYATLERARTGSEDAAGRPAQDTSFTVVCVVIPGIAWPRLNARASLCDSGA</sequence>
<evidence type="ECO:0000313" key="3">
    <source>
        <dbReference type="Proteomes" id="UP000703269"/>
    </source>
</evidence>
<dbReference type="AlphaFoldDB" id="A0A9P3LL76"/>
<comment type="caution">
    <text evidence="2">The sequence shown here is derived from an EMBL/GenBank/DDBJ whole genome shotgun (WGS) entry which is preliminary data.</text>
</comment>
<protein>
    <submittedName>
        <fullName evidence="2">Uncharacterized protein</fullName>
    </submittedName>
</protein>
<accession>A0A9P3LL76</accession>
<evidence type="ECO:0000313" key="2">
    <source>
        <dbReference type="EMBL" id="GJE98007.1"/>
    </source>
</evidence>